<dbReference type="InterPro" id="IPR036397">
    <property type="entry name" value="RNaseH_sf"/>
</dbReference>
<accession>A0AAQ3WCK6</accession>
<dbReference type="InterPro" id="IPR057670">
    <property type="entry name" value="SH3_retrovirus"/>
</dbReference>
<protein>
    <recommendedName>
        <fullName evidence="5">Reverse transcriptase Ty1/copia-type domain-containing protein</fullName>
    </recommendedName>
</protein>
<dbReference type="InterPro" id="IPR012337">
    <property type="entry name" value="RNaseH-like_sf"/>
</dbReference>
<feature type="domain" description="Retroviral polymerase SH3-like" evidence="2">
    <location>
        <begin position="59"/>
        <end position="110"/>
    </location>
</feature>
<dbReference type="Gene3D" id="3.30.420.10">
    <property type="entry name" value="Ribonuclease H-like superfamily/Ribonuclease H"/>
    <property type="match status" value="1"/>
</dbReference>
<dbReference type="CDD" id="cd09272">
    <property type="entry name" value="RNase_HI_RT_Ty1"/>
    <property type="match status" value="1"/>
</dbReference>
<dbReference type="Pfam" id="PF07727">
    <property type="entry name" value="RVT_2"/>
    <property type="match status" value="1"/>
</dbReference>
<organism evidence="3 4">
    <name type="scientific">Paspalum notatum var. saurae</name>
    <dbReference type="NCBI Taxonomy" id="547442"/>
    <lineage>
        <taxon>Eukaryota</taxon>
        <taxon>Viridiplantae</taxon>
        <taxon>Streptophyta</taxon>
        <taxon>Embryophyta</taxon>
        <taxon>Tracheophyta</taxon>
        <taxon>Spermatophyta</taxon>
        <taxon>Magnoliopsida</taxon>
        <taxon>Liliopsida</taxon>
        <taxon>Poales</taxon>
        <taxon>Poaceae</taxon>
        <taxon>PACMAD clade</taxon>
        <taxon>Panicoideae</taxon>
        <taxon>Andropogonodae</taxon>
        <taxon>Paspaleae</taxon>
        <taxon>Paspalinae</taxon>
        <taxon>Paspalum</taxon>
    </lineage>
</organism>
<dbReference type="Pfam" id="PF25597">
    <property type="entry name" value="SH3_retrovirus"/>
    <property type="match status" value="1"/>
</dbReference>
<dbReference type="PANTHER" id="PTHR11439:SF515">
    <property type="entry name" value="GAG-POL POLYPROTEIN"/>
    <property type="match status" value="1"/>
</dbReference>
<dbReference type="PANTHER" id="PTHR11439">
    <property type="entry name" value="GAG-POL-RELATED RETROTRANSPOSON"/>
    <property type="match status" value="1"/>
</dbReference>
<dbReference type="Proteomes" id="UP001341281">
    <property type="component" value="Chromosome 02"/>
</dbReference>
<keyword evidence="4" id="KW-1185">Reference proteome</keyword>
<dbReference type="SUPFAM" id="SSF53098">
    <property type="entry name" value="Ribonuclease H-like"/>
    <property type="match status" value="1"/>
</dbReference>
<evidence type="ECO:0000259" key="1">
    <source>
        <dbReference type="Pfam" id="PF07727"/>
    </source>
</evidence>
<gene>
    <name evidence="3" type="ORF">U9M48_007990</name>
</gene>
<evidence type="ECO:0000259" key="2">
    <source>
        <dbReference type="Pfam" id="PF25597"/>
    </source>
</evidence>
<evidence type="ECO:0000313" key="4">
    <source>
        <dbReference type="Proteomes" id="UP001341281"/>
    </source>
</evidence>
<feature type="domain" description="Reverse transcriptase Ty1/copia-type" evidence="1">
    <location>
        <begin position="251"/>
        <end position="482"/>
    </location>
</feature>
<dbReference type="SUPFAM" id="SSF56672">
    <property type="entry name" value="DNA/RNA polymerases"/>
    <property type="match status" value="1"/>
</dbReference>
<dbReference type="InterPro" id="IPR013103">
    <property type="entry name" value="RVT_2"/>
</dbReference>
<sequence>MARSMLLAKGLLGMFWGEAVTTAVFILNRSPTRSLDGKTPYEVWYGERPAVSFLKTFGCMAHVKNTKPHLKKLDARSTPMIFVGYEAGSKACRMYNPVDGRVHVTRDVWSWDQDTAGSSNGGGTFTVEYSTHQSDGVGEAAGGSPAVANSLPTVADSGEGTAAPEHVEFAMPPANLEELVDAEHDENAPARFRNVDNVLGAACPLGLVPRVLEDRELLFTTAEEPTTFKEAEQNPCWCRAMLEEMRSIEDNKTWSLVDLPAGHKPIGLKRTVVTSTAALSSKARLVAKGYVQRQGIDFDEVFAPVARMESVRLLLALAACEGWEVHHMDVKSAFLNADLVEEVYVSQPAGFIVEGAEHKALYGLHQAPRAWNAKLNDSLLSLGFQKSTGEHGVYVRGTGSGRLIVGVYVDDLVITGRSGINQFKADMMKLFRMSDLGLLSYYLGLEVKQTEKGISIGQAAYAAKLLARSGMEGCSACTVPLEKKNKLTKKNESPAVNATEYRSIVGGLRYLVNTRPDLAYLVGFMSRFLEEPKEDHYAAVKHLLRYVAGTLDHGVFYGRGGSRRLVGYSDSDHAGDHDDRRSTSGVLYSLGSNPITWQSSKQKVVALSSCEAEYIAAAAGACQGVWLARLVKDLTGKEPGAPILKIDNKSAIDLSKNPIHHDQTKHIDTKFHYIRECVDEGKIVLEQISTQDQLADILTKPLGREKLRELCDRIGVVNLKHKFQD</sequence>
<dbReference type="AlphaFoldDB" id="A0AAQ3WCK6"/>
<dbReference type="GO" id="GO:0003676">
    <property type="term" value="F:nucleic acid binding"/>
    <property type="evidence" value="ECO:0007669"/>
    <property type="project" value="InterPro"/>
</dbReference>
<evidence type="ECO:0008006" key="5">
    <source>
        <dbReference type="Google" id="ProtNLM"/>
    </source>
</evidence>
<evidence type="ECO:0000313" key="3">
    <source>
        <dbReference type="EMBL" id="WVZ57628.1"/>
    </source>
</evidence>
<proteinExistence type="predicted"/>
<dbReference type="InterPro" id="IPR043502">
    <property type="entry name" value="DNA/RNA_pol_sf"/>
</dbReference>
<name>A0AAQ3WCK6_PASNO</name>
<dbReference type="EMBL" id="CP144746">
    <property type="protein sequence ID" value="WVZ57628.1"/>
    <property type="molecule type" value="Genomic_DNA"/>
</dbReference>
<reference evidence="3 4" key="1">
    <citation type="submission" date="2024-02" db="EMBL/GenBank/DDBJ databases">
        <title>High-quality chromosome-scale genome assembly of Pensacola bahiagrass (Paspalum notatum Flugge var. saurae).</title>
        <authorList>
            <person name="Vega J.M."/>
            <person name="Podio M."/>
            <person name="Orjuela J."/>
            <person name="Siena L.A."/>
            <person name="Pessino S.C."/>
            <person name="Combes M.C."/>
            <person name="Mariac C."/>
            <person name="Albertini E."/>
            <person name="Pupilli F."/>
            <person name="Ortiz J.P.A."/>
            <person name="Leblanc O."/>
        </authorList>
    </citation>
    <scope>NUCLEOTIDE SEQUENCE [LARGE SCALE GENOMIC DNA]</scope>
    <source>
        <strain evidence="3">R1</strain>
        <tissue evidence="3">Leaf</tissue>
    </source>
</reference>